<proteinExistence type="predicted"/>
<dbReference type="Proteomes" id="UP001281130">
    <property type="component" value="Unassembled WGS sequence"/>
</dbReference>
<protein>
    <submittedName>
        <fullName evidence="3">Metal-sulfur cluster assembly factor</fullName>
    </submittedName>
    <submittedName>
        <fullName evidence="2">Putative metal-sulfur cluster biosynthetic enzyme</fullName>
    </submittedName>
</protein>
<dbReference type="InterPro" id="IPR052339">
    <property type="entry name" value="Fe-S_Maturation_MIP18"/>
</dbReference>
<dbReference type="Proteomes" id="UP000025229">
    <property type="component" value="Chromosome"/>
</dbReference>
<keyword evidence="4" id="KW-1185">Reference proteome</keyword>
<dbReference type="RefSeq" id="WP_038681318.1">
    <property type="nucleotide sequence ID" value="NZ_CP007514.1"/>
</dbReference>
<evidence type="ECO:0000313" key="3">
    <source>
        <dbReference type="EMBL" id="MDX5893858.1"/>
    </source>
</evidence>
<evidence type="ECO:0000313" key="4">
    <source>
        <dbReference type="Proteomes" id="UP000025229"/>
    </source>
</evidence>
<dbReference type="PANTHER" id="PTHR42831:SF1">
    <property type="entry name" value="FE-S PROTEIN MATURATION AUXILIARY FACTOR YITW"/>
    <property type="match status" value="1"/>
</dbReference>
<dbReference type="InterPro" id="IPR034904">
    <property type="entry name" value="FSCA_dom_sf"/>
</dbReference>
<gene>
    <name evidence="2" type="ORF">RradSPS_1168</name>
    <name evidence="3" type="ORF">SIL72_07415</name>
</gene>
<dbReference type="InterPro" id="IPR002744">
    <property type="entry name" value="MIP18-like"/>
</dbReference>
<dbReference type="AlphaFoldDB" id="A0A023X2L2"/>
<reference evidence="2 4" key="1">
    <citation type="submission" date="2014-03" db="EMBL/GenBank/DDBJ databases">
        <title>Complete genome sequence of the Radio-Resistant Rubrobacter radiotolerans RSPS-4.</title>
        <authorList>
            <person name="Egas C.C."/>
            <person name="Barroso C.C."/>
            <person name="Froufe H.J.C."/>
            <person name="Pacheco J.J."/>
            <person name="Albuquerque L.L."/>
            <person name="da Costa M.M.S."/>
        </authorList>
    </citation>
    <scope>NUCLEOTIDE SEQUENCE [LARGE SCALE GENOMIC DNA]</scope>
    <source>
        <strain evidence="2 4">RSPS-4</strain>
    </source>
</reference>
<dbReference type="HOGENOM" id="CLU_091588_2_2_11"/>
<dbReference type="Gene3D" id="3.30.300.130">
    <property type="entry name" value="Fe-S cluster assembly (FSCA)"/>
    <property type="match status" value="1"/>
</dbReference>
<sequence length="100" mass="11235">MLTEERVRDQLRNVIDPEIGMDLVELGLIYDIGIHDEGRHVDVTFSLTSPMCPVGDLIQEQVETETLAIEGVDTVNAQLSFDPMWNPDMMSPAAKLFFGR</sequence>
<dbReference type="SUPFAM" id="SSF117916">
    <property type="entry name" value="Fe-S cluster assembly (FSCA) domain-like"/>
    <property type="match status" value="1"/>
</dbReference>
<dbReference type="eggNOG" id="COG2151">
    <property type="taxonomic scope" value="Bacteria"/>
</dbReference>
<reference evidence="3" key="2">
    <citation type="submission" date="2023-11" db="EMBL/GenBank/DDBJ databases">
        <title>MicrobeMod: A computational toolkit for identifying prokaryotic methylation and restriction-modification with nanopore sequencing.</title>
        <authorList>
            <person name="Crits-Christoph A."/>
            <person name="Kang S.C."/>
            <person name="Lee H."/>
            <person name="Ostrov N."/>
        </authorList>
    </citation>
    <scope>NUCLEOTIDE SEQUENCE</scope>
    <source>
        <strain evidence="3">ATCC 51242</strain>
    </source>
</reference>
<dbReference type="EMBL" id="JAWXXX010000001">
    <property type="protein sequence ID" value="MDX5893858.1"/>
    <property type="molecule type" value="Genomic_DNA"/>
</dbReference>
<dbReference type="Pfam" id="PF01883">
    <property type="entry name" value="FeS_assembly_P"/>
    <property type="match status" value="1"/>
</dbReference>
<dbReference type="EMBL" id="CP007514">
    <property type="protein sequence ID" value="AHY46451.1"/>
    <property type="molecule type" value="Genomic_DNA"/>
</dbReference>
<evidence type="ECO:0000259" key="1">
    <source>
        <dbReference type="Pfam" id="PF01883"/>
    </source>
</evidence>
<accession>A0A023X2L2</accession>
<dbReference type="OrthoDB" id="9805360at2"/>
<feature type="domain" description="MIP18 family-like" evidence="1">
    <location>
        <begin position="4"/>
        <end position="76"/>
    </location>
</feature>
<evidence type="ECO:0000313" key="2">
    <source>
        <dbReference type="EMBL" id="AHY46451.1"/>
    </source>
</evidence>
<organism evidence="2 4">
    <name type="scientific">Rubrobacter radiotolerans</name>
    <name type="common">Arthrobacter radiotolerans</name>
    <dbReference type="NCBI Taxonomy" id="42256"/>
    <lineage>
        <taxon>Bacteria</taxon>
        <taxon>Bacillati</taxon>
        <taxon>Actinomycetota</taxon>
        <taxon>Rubrobacteria</taxon>
        <taxon>Rubrobacterales</taxon>
        <taxon>Rubrobacteraceae</taxon>
        <taxon>Rubrobacter</taxon>
    </lineage>
</organism>
<dbReference type="STRING" id="42256.RradSPS_1168"/>
<dbReference type="KEGG" id="rrd:RradSPS_1168"/>
<name>A0A023X2L2_RUBRA</name>
<dbReference type="PANTHER" id="PTHR42831">
    <property type="entry name" value="FE-S PROTEIN MATURATION AUXILIARY FACTOR YITW"/>
    <property type="match status" value="1"/>
</dbReference>